<organism evidence="3 4">
    <name type="scientific">Symbiochloris irregularis</name>
    <dbReference type="NCBI Taxonomy" id="706552"/>
    <lineage>
        <taxon>Eukaryota</taxon>
        <taxon>Viridiplantae</taxon>
        <taxon>Chlorophyta</taxon>
        <taxon>core chlorophytes</taxon>
        <taxon>Trebouxiophyceae</taxon>
        <taxon>Trebouxiales</taxon>
        <taxon>Trebouxiaceae</taxon>
        <taxon>Symbiochloris</taxon>
    </lineage>
</organism>
<evidence type="ECO:0000313" key="3">
    <source>
        <dbReference type="EMBL" id="KAK9805739.1"/>
    </source>
</evidence>
<dbReference type="EMBL" id="JALJOQ010000042">
    <property type="protein sequence ID" value="KAK9805739.1"/>
    <property type="molecule type" value="Genomic_DNA"/>
</dbReference>
<evidence type="ECO:0000313" key="4">
    <source>
        <dbReference type="Proteomes" id="UP001465755"/>
    </source>
</evidence>
<reference evidence="3 4" key="1">
    <citation type="journal article" date="2024" name="Nat. Commun.">
        <title>Phylogenomics reveals the evolutionary origins of lichenization in chlorophyte algae.</title>
        <authorList>
            <person name="Puginier C."/>
            <person name="Libourel C."/>
            <person name="Otte J."/>
            <person name="Skaloud P."/>
            <person name="Haon M."/>
            <person name="Grisel S."/>
            <person name="Petersen M."/>
            <person name="Berrin J.G."/>
            <person name="Delaux P.M."/>
            <person name="Dal Grande F."/>
            <person name="Keller J."/>
        </authorList>
    </citation>
    <scope>NUCLEOTIDE SEQUENCE [LARGE SCALE GENOMIC DNA]</scope>
    <source>
        <strain evidence="3 4">SAG 2036</strain>
    </source>
</reference>
<name>A0AAW1PD59_9CHLO</name>
<protein>
    <submittedName>
        <fullName evidence="3">Uncharacterized protein</fullName>
    </submittedName>
</protein>
<sequence>MAMQTCRQHHTCNRTGLETTTLKLGRQPLFCRPLRRDSTPGLSGKLAQNSAGQIYPTKDTLFTQRYIDLTEEKDIAEARRKAARARLACLRGKNIYLCLKDSQQDQQSFTKQAQNLDEDDETARGQQDISANLEGQAKAYYEPTSSLKADVGRLQSEVCKLSEIIFKEQAALDQGSCKAQSGSNKGEKVLTSADTPSKDAISPEGPGESKEACKHPAIAAESVCSSKPSSSEEDLPQWWQKGACYLKEQTEANWGRAVTATNQTSEKAASNFPNNLQDLGITFRRNVDKAFAALSFAREAALGGCVCEVPANIASCQLLEMLHHFTEACVLTLISGRPLKQIVPNLCLLSKSEVHRRSHPLDAGLRPEHALAAVKPKWCSFGGETMMSSGRAAGSFAQAGIPGVQH</sequence>
<proteinExistence type="predicted"/>
<feature type="coiled-coil region" evidence="1">
    <location>
        <begin position="66"/>
        <end position="119"/>
    </location>
</feature>
<evidence type="ECO:0000256" key="2">
    <source>
        <dbReference type="SAM" id="MobiDB-lite"/>
    </source>
</evidence>
<dbReference type="AlphaFoldDB" id="A0AAW1PD59"/>
<gene>
    <name evidence="3" type="ORF">WJX73_003931</name>
</gene>
<comment type="caution">
    <text evidence="3">The sequence shown here is derived from an EMBL/GenBank/DDBJ whole genome shotgun (WGS) entry which is preliminary data.</text>
</comment>
<dbReference type="Proteomes" id="UP001465755">
    <property type="component" value="Unassembled WGS sequence"/>
</dbReference>
<evidence type="ECO:0000256" key="1">
    <source>
        <dbReference type="SAM" id="Coils"/>
    </source>
</evidence>
<feature type="region of interest" description="Disordered" evidence="2">
    <location>
        <begin position="176"/>
        <end position="213"/>
    </location>
</feature>
<accession>A0AAW1PD59</accession>
<keyword evidence="1" id="KW-0175">Coiled coil</keyword>
<keyword evidence="4" id="KW-1185">Reference proteome</keyword>